<accession>A0A6B0UGD6</accession>
<keyword evidence="1" id="KW-0732">Signal</keyword>
<feature type="chain" id="PRO_5025416358" evidence="1">
    <location>
        <begin position="18"/>
        <end position="105"/>
    </location>
</feature>
<evidence type="ECO:0000256" key="1">
    <source>
        <dbReference type="SAM" id="SignalP"/>
    </source>
</evidence>
<reference evidence="2" key="1">
    <citation type="submission" date="2019-12" db="EMBL/GenBank/DDBJ databases">
        <title>An insight into the sialome of adult female Ixodes ricinus ticks feeding for 6 days.</title>
        <authorList>
            <person name="Perner J."/>
            <person name="Ribeiro J.M.C."/>
        </authorList>
    </citation>
    <scope>NUCLEOTIDE SEQUENCE</scope>
    <source>
        <strain evidence="2">Semi-engorged</strain>
        <tissue evidence="2">Salivary glands</tissue>
    </source>
</reference>
<protein>
    <submittedName>
        <fullName evidence="2">Putative secreted protein</fullName>
    </submittedName>
</protein>
<evidence type="ECO:0000313" key="2">
    <source>
        <dbReference type="EMBL" id="MXU88994.1"/>
    </source>
</evidence>
<organism evidence="2">
    <name type="scientific">Ixodes ricinus</name>
    <name type="common">Common tick</name>
    <name type="synonym">Acarus ricinus</name>
    <dbReference type="NCBI Taxonomy" id="34613"/>
    <lineage>
        <taxon>Eukaryota</taxon>
        <taxon>Metazoa</taxon>
        <taxon>Ecdysozoa</taxon>
        <taxon>Arthropoda</taxon>
        <taxon>Chelicerata</taxon>
        <taxon>Arachnida</taxon>
        <taxon>Acari</taxon>
        <taxon>Parasitiformes</taxon>
        <taxon>Ixodida</taxon>
        <taxon>Ixodoidea</taxon>
        <taxon>Ixodidae</taxon>
        <taxon>Ixodinae</taxon>
        <taxon>Ixodes</taxon>
    </lineage>
</organism>
<sequence length="105" mass="11918">MDCPGFWCLLVVVQTQTLQISQSCLKNKPKQQDVLQYVREKTLLNVGMVQVVCLKNWVYTYSRTSYDSAERCQLSKHCSNSYALTLQKDAGAVFSFSLRASLAKN</sequence>
<proteinExistence type="predicted"/>
<dbReference type="EMBL" id="GIFC01006911">
    <property type="protein sequence ID" value="MXU88994.1"/>
    <property type="molecule type" value="Transcribed_RNA"/>
</dbReference>
<name>A0A6B0UGD6_IXORI</name>
<dbReference type="AlphaFoldDB" id="A0A6B0UGD6"/>
<feature type="signal peptide" evidence="1">
    <location>
        <begin position="1"/>
        <end position="17"/>
    </location>
</feature>